<accession>A0AAV6UR80</accession>
<organism evidence="1 2">
    <name type="scientific">Oedothorax gibbosus</name>
    <dbReference type="NCBI Taxonomy" id="931172"/>
    <lineage>
        <taxon>Eukaryota</taxon>
        <taxon>Metazoa</taxon>
        <taxon>Ecdysozoa</taxon>
        <taxon>Arthropoda</taxon>
        <taxon>Chelicerata</taxon>
        <taxon>Arachnida</taxon>
        <taxon>Araneae</taxon>
        <taxon>Araneomorphae</taxon>
        <taxon>Entelegynae</taxon>
        <taxon>Araneoidea</taxon>
        <taxon>Linyphiidae</taxon>
        <taxon>Erigoninae</taxon>
        <taxon>Oedothorax</taxon>
    </lineage>
</organism>
<reference evidence="1 2" key="1">
    <citation type="journal article" date="2022" name="Nat. Ecol. Evol.">
        <title>A masculinizing supergene underlies an exaggerated male reproductive morph in a spider.</title>
        <authorList>
            <person name="Hendrickx F."/>
            <person name="De Corte Z."/>
            <person name="Sonet G."/>
            <person name="Van Belleghem S.M."/>
            <person name="Kostlbacher S."/>
            <person name="Vangestel C."/>
        </authorList>
    </citation>
    <scope>NUCLEOTIDE SEQUENCE [LARGE SCALE GENOMIC DNA]</scope>
    <source>
        <strain evidence="1">W744_W776</strain>
    </source>
</reference>
<dbReference type="AlphaFoldDB" id="A0AAV6UR80"/>
<evidence type="ECO:0008006" key="3">
    <source>
        <dbReference type="Google" id="ProtNLM"/>
    </source>
</evidence>
<name>A0AAV6UR80_9ARAC</name>
<evidence type="ECO:0000313" key="2">
    <source>
        <dbReference type="Proteomes" id="UP000827092"/>
    </source>
</evidence>
<evidence type="ECO:0000313" key="1">
    <source>
        <dbReference type="EMBL" id="KAG8185791.1"/>
    </source>
</evidence>
<dbReference type="EMBL" id="JAFNEN010000324">
    <property type="protein sequence ID" value="KAG8185791.1"/>
    <property type="molecule type" value="Genomic_DNA"/>
</dbReference>
<dbReference type="Proteomes" id="UP000827092">
    <property type="component" value="Unassembled WGS sequence"/>
</dbReference>
<proteinExistence type="predicted"/>
<keyword evidence="2" id="KW-1185">Reference proteome</keyword>
<comment type="caution">
    <text evidence="1">The sequence shown here is derived from an EMBL/GenBank/DDBJ whole genome shotgun (WGS) entry which is preliminary data.</text>
</comment>
<protein>
    <recommendedName>
        <fullName evidence="3">Galectin</fullName>
    </recommendedName>
</protein>
<sequence>METTDWNRSWLQESSLVCSITTTDGALATKKAWGSNTVFSYFDLIMDCAVETPARITLRGKTDFRSVVVHCSDDAGEPSR</sequence>
<gene>
    <name evidence="1" type="ORF">JTE90_002017</name>
</gene>